<evidence type="ECO:0000256" key="3">
    <source>
        <dbReference type="ARBA" id="ARBA00022553"/>
    </source>
</evidence>
<keyword evidence="4" id="KW-0902">Two-component regulatory system</keyword>
<evidence type="ECO:0000256" key="8">
    <source>
        <dbReference type="ARBA" id="ARBA00023163"/>
    </source>
</evidence>
<dbReference type="AlphaFoldDB" id="A0A1D7UB47"/>
<name>A0A1D7UB47_9HYPH</name>
<comment type="subcellular location">
    <subcellularLocation>
        <location evidence="1">Cytoplasm</location>
    </subcellularLocation>
</comment>
<dbReference type="FunFam" id="1.10.10.10:FF:000099">
    <property type="entry name" value="Two-component system response regulator TorR"/>
    <property type="match status" value="1"/>
</dbReference>
<evidence type="ECO:0000256" key="5">
    <source>
        <dbReference type="ARBA" id="ARBA00023015"/>
    </source>
</evidence>
<dbReference type="PANTHER" id="PTHR48111:SF4">
    <property type="entry name" value="DNA-BINDING DUAL TRANSCRIPTIONAL REGULATOR OMPR"/>
    <property type="match status" value="1"/>
</dbReference>
<dbReference type="Proteomes" id="UP000094969">
    <property type="component" value="Chromosome"/>
</dbReference>
<dbReference type="PROSITE" id="PS50110">
    <property type="entry name" value="RESPONSE_REGULATORY"/>
    <property type="match status" value="1"/>
</dbReference>
<evidence type="ECO:0000256" key="1">
    <source>
        <dbReference type="ARBA" id="ARBA00004496"/>
    </source>
</evidence>
<dbReference type="SUPFAM" id="SSF46894">
    <property type="entry name" value="C-terminal effector domain of the bipartite response regulators"/>
    <property type="match status" value="1"/>
</dbReference>
<keyword evidence="3 10" id="KW-0597">Phosphoprotein</keyword>
<evidence type="ECO:0000259" key="13">
    <source>
        <dbReference type="PROSITE" id="PS51755"/>
    </source>
</evidence>
<evidence type="ECO:0000313" key="15">
    <source>
        <dbReference type="Proteomes" id="UP000094969"/>
    </source>
</evidence>
<dbReference type="InterPro" id="IPR036388">
    <property type="entry name" value="WH-like_DNA-bd_sf"/>
</dbReference>
<keyword evidence="5" id="KW-0805">Transcription regulation</keyword>
<dbReference type="Gene3D" id="6.10.250.690">
    <property type="match status" value="1"/>
</dbReference>
<evidence type="ECO:0000256" key="7">
    <source>
        <dbReference type="ARBA" id="ARBA00023159"/>
    </source>
</evidence>
<dbReference type="GO" id="GO:0006355">
    <property type="term" value="P:regulation of DNA-templated transcription"/>
    <property type="evidence" value="ECO:0007669"/>
    <property type="project" value="InterPro"/>
</dbReference>
<dbReference type="Pfam" id="PF00486">
    <property type="entry name" value="Trans_reg_C"/>
    <property type="match status" value="1"/>
</dbReference>
<reference evidence="14 15" key="1">
    <citation type="journal article" date="2015" name="Antonie Van Leeuwenhoek">
        <title>Bosea vaviloviae sp. nov., a new species of slow-growing rhizobia isolated from nodules of the relict species Vavilovia formosa (Stev.) Fed.</title>
        <authorList>
            <person name="Safronova V.I."/>
            <person name="Kuznetsova I.G."/>
            <person name="Sazanova A.L."/>
            <person name="Kimeklis A.K."/>
            <person name="Belimov A.A."/>
            <person name="Andronov E.E."/>
            <person name="Pinaev A.G."/>
            <person name="Chizhevskaya E.P."/>
            <person name="Pukhaev A.R."/>
            <person name="Popov K.P."/>
            <person name="Willems A."/>
            <person name="Tikhonovich I.A."/>
        </authorList>
    </citation>
    <scope>NUCLEOTIDE SEQUENCE [LARGE SCALE GENOMIC DNA]</scope>
    <source>
        <strain evidence="14 15">Vaf18</strain>
    </source>
</reference>
<organism evidence="14 15">
    <name type="scientific">Bosea vaviloviae</name>
    <dbReference type="NCBI Taxonomy" id="1526658"/>
    <lineage>
        <taxon>Bacteria</taxon>
        <taxon>Pseudomonadati</taxon>
        <taxon>Pseudomonadota</taxon>
        <taxon>Alphaproteobacteria</taxon>
        <taxon>Hyphomicrobiales</taxon>
        <taxon>Boseaceae</taxon>
        <taxon>Bosea</taxon>
    </lineage>
</organism>
<keyword evidence="8" id="KW-0804">Transcription</keyword>
<sequence length="222" mass="24466">MLVARLLRASGYRVTGAGNGDQMRQVLASTSIDLIVLDVMLPGASGFDLCRELRKDSLVPIIMLTARGEEGDRIAGLDIGADDYLSKPFSPRELVARINAIMRRMRVNGATNSLTPARGYLFAGWTLDVVRRELIDPRGAVVDLSTGEFDMLRALVEAPGKILSRDHLLDLAKNRVATGFDRVVDVQISRLRRKIEVDPEGAPMIKTIRGTGYMFMPGVERQ</sequence>
<keyword evidence="7" id="KW-0010">Activator</keyword>
<dbReference type="GO" id="GO:0032993">
    <property type="term" value="C:protein-DNA complex"/>
    <property type="evidence" value="ECO:0007669"/>
    <property type="project" value="TreeGrafter"/>
</dbReference>
<dbReference type="OrthoDB" id="9784252at2"/>
<dbReference type="GO" id="GO:0005829">
    <property type="term" value="C:cytosol"/>
    <property type="evidence" value="ECO:0007669"/>
    <property type="project" value="TreeGrafter"/>
</dbReference>
<gene>
    <name evidence="14" type="ORF">BHK69_18945</name>
</gene>
<dbReference type="EMBL" id="CP017147">
    <property type="protein sequence ID" value="AOO84607.1"/>
    <property type="molecule type" value="Genomic_DNA"/>
</dbReference>
<dbReference type="GO" id="GO:0000976">
    <property type="term" value="F:transcription cis-regulatory region binding"/>
    <property type="evidence" value="ECO:0007669"/>
    <property type="project" value="TreeGrafter"/>
</dbReference>
<feature type="modified residue" description="4-aspartylphosphate" evidence="10">
    <location>
        <position position="38"/>
    </location>
</feature>
<dbReference type="InterPro" id="IPR011006">
    <property type="entry name" value="CheY-like_superfamily"/>
</dbReference>
<dbReference type="SUPFAM" id="SSF52172">
    <property type="entry name" value="CheY-like"/>
    <property type="match status" value="1"/>
</dbReference>
<dbReference type="PROSITE" id="PS51755">
    <property type="entry name" value="OMPR_PHOB"/>
    <property type="match status" value="1"/>
</dbReference>
<dbReference type="SMART" id="SM00448">
    <property type="entry name" value="REC"/>
    <property type="match status" value="1"/>
</dbReference>
<dbReference type="InterPro" id="IPR001789">
    <property type="entry name" value="Sig_transdc_resp-reg_receiver"/>
</dbReference>
<feature type="DNA-binding region" description="OmpR/PhoB-type" evidence="11">
    <location>
        <begin position="117"/>
        <end position="217"/>
    </location>
</feature>
<dbReference type="STRING" id="1526658.BHK69_18945"/>
<keyword evidence="2" id="KW-0963">Cytoplasm</keyword>
<keyword evidence="15" id="KW-1185">Reference proteome</keyword>
<protein>
    <recommendedName>
        <fullName evidence="9">Regulatory protein VirG</fullName>
    </recommendedName>
</protein>
<feature type="domain" description="OmpR/PhoB-type" evidence="13">
    <location>
        <begin position="117"/>
        <end position="217"/>
    </location>
</feature>
<dbReference type="Gene3D" id="1.10.10.10">
    <property type="entry name" value="Winged helix-like DNA-binding domain superfamily/Winged helix DNA-binding domain"/>
    <property type="match status" value="1"/>
</dbReference>
<dbReference type="InterPro" id="IPR039420">
    <property type="entry name" value="WalR-like"/>
</dbReference>
<dbReference type="Gene3D" id="3.40.50.2300">
    <property type="match status" value="1"/>
</dbReference>
<dbReference type="GO" id="GO:0000156">
    <property type="term" value="F:phosphorelay response regulator activity"/>
    <property type="evidence" value="ECO:0007669"/>
    <property type="project" value="TreeGrafter"/>
</dbReference>
<accession>A0A1D7UB47</accession>
<keyword evidence="6 11" id="KW-0238">DNA-binding</keyword>
<dbReference type="PANTHER" id="PTHR48111">
    <property type="entry name" value="REGULATOR OF RPOS"/>
    <property type="match status" value="1"/>
</dbReference>
<evidence type="ECO:0000256" key="6">
    <source>
        <dbReference type="ARBA" id="ARBA00023125"/>
    </source>
</evidence>
<dbReference type="InterPro" id="IPR001867">
    <property type="entry name" value="OmpR/PhoB-type_DNA-bd"/>
</dbReference>
<feature type="domain" description="Response regulatory" evidence="12">
    <location>
        <begin position="1"/>
        <end position="102"/>
    </location>
</feature>
<evidence type="ECO:0000256" key="11">
    <source>
        <dbReference type="PROSITE-ProRule" id="PRU01091"/>
    </source>
</evidence>
<dbReference type="CDD" id="cd00383">
    <property type="entry name" value="trans_reg_C"/>
    <property type="match status" value="1"/>
</dbReference>
<evidence type="ECO:0000313" key="14">
    <source>
        <dbReference type="EMBL" id="AOO84607.1"/>
    </source>
</evidence>
<dbReference type="InterPro" id="IPR016032">
    <property type="entry name" value="Sig_transdc_resp-reg_C-effctor"/>
</dbReference>
<evidence type="ECO:0000259" key="12">
    <source>
        <dbReference type="PROSITE" id="PS50110"/>
    </source>
</evidence>
<evidence type="ECO:0000256" key="10">
    <source>
        <dbReference type="PROSITE-ProRule" id="PRU00169"/>
    </source>
</evidence>
<dbReference type="Pfam" id="PF00072">
    <property type="entry name" value="Response_reg"/>
    <property type="match status" value="1"/>
</dbReference>
<dbReference type="SMART" id="SM00862">
    <property type="entry name" value="Trans_reg_C"/>
    <property type="match status" value="1"/>
</dbReference>
<proteinExistence type="predicted"/>
<evidence type="ECO:0000256" key="9">
    <source>
        <dbReference type="ARBA" id="ARBA00067337"/>
    </source>
</evidence>
<evidence type="ECO:0000256" key="2">
    <source>
        <dbReference type="ARBA" id="ARBA00022490"/>
    </source>
</evidence>
<dbReference type="KEGG" id="bvv:BHK69_18945"/>
<evidence type="ECO:0000256" key="4">
    <source>
        <dbReference type="ARBA" id="ARBA00023012"/>
    </source>
</evidence>